<dbReference type="AlphaFoldDB" id="A0A1A9W4J4"/>
<name>A0A1A9W4J4_9MUSC</name>
<protein>
    <submittedName>
        <fullName evidence="2">Uncharacterized protein</fullName>
    </submittedName>
</protein>
<evidence type="ECO:0000313" key="2">
    <source>
        <dbReference type="EnsemblMetazoa" id="GBRI006063-PA"/>
    </source>
</evidence>
<feature type="transmembrane region" description="Helical" evidence="1">
    <location>
        <begin position="7"/>
        <end position="26"/>
    </location>
</feature>
<keyword evidence="1" id="KW-0472">Membrane</keyword>
<keyword evidence="3" id="KW-1185">Reference proteome</keyword>
<dbReference type="EnsemblMetazoa" id="GBRI006063-RA">
    <property type="protein sequence ID" value="GBRI006063-PA"/>
    <property type="gene ID" value="GBRI006063"/>
</dbReference>
<organism evidence="2 3">
    <name type="scientific">Glossina brevipalpis</name>
    <dbReference type="NCBI Taxonomy" id="37001"/>
    <lineage>
        <taxon>Eukaryota</taxon>
        <taxon>Metazoa</taxon>
        <taxon>Ecdysozoa</taxon>
        <taxon>Arthropoda</taxon>
        <taxon>Hexapoda</taxon>
        <taxon>Insecta</taxon>
        <taxon>Pterygota</taxon>
        <taxon>Neoptera</taxon>
        <taxon>Endopterygota</taxon>
        <taxon>Diptera</taxon>
        <taxon>Brachycera</taxon>
        <taxon>Muscomorpha</taxon>
        <taxon>Hippoboscoidea</taxon>
        <taxon>Glossinidae</taxon>
        <taxon>Glossina</taxon>
    </lineage>
</organism>
<dbReference type="VEuPathDB" id="VectorBase:GBRI006063"/>
<sequence>MPAVFGVCLYATVCYITFYMLHHAFYSKCCNFDETFTKKCTQSTEKQLQLTCNANADDGKEVFSRLRETSNDFNYGYGHAPTGPNVSTSVQENHSKLMYRNGRNLPTMLLQNKQIYCNLEAIKAIVIF</sequence>
<proteinExistence type="predicted"/>
<keyword evidence="1" id="KW-0812">Transmembrane</keyword>
<reference evidence="3" key="1">
    <citation type="submission" date="2014-03" db="EMBL/GenBank/DDBJ databases">
        <authorList>
            <person name="Aksoy S."/>
            <person name="Warren W."/>
            <person name="Wilson R.K."/>
        </authorList>
    </citation>
    <scope>NUCLEOTIDE SEQUENCE [LARGE SCALE GENOMIC DNA]</scope>
    <source>
        <strain evidence="3">IAEA</strain>
    </source>
</reference>
<dbReference type="Proteomes" id="UP000091820">
    <property type="component" value="Unassembled WGS sequence"/>
</dbReference>
<evidence type="ECO:0000313" key="3">
    <source>
        <dbReference type="Proteomes" id="UP000091820"/>
    </source>
</evidence>
<evidence type="ECO:0000256" key="1">
    <source>
        <dbReference type="SAM" id="Phobius"/>
    </source>
</evidence>
<reference evidence="2" key="2">
    <citation type="submission" date="2020-05" db="UniProtKB">
        <authorList>
            <consortium name="EnsemblMetazoa"/>
        </authorList>
    </citation>
    <scope>IDENTIFICATION</scope>
    <source>
        <strain evidence="2">IAEA</strain>
    </source>
</reference>
<keyword evidence="1" id="KW-1133">Transmembrane helix</keyword>
<accession>A0A1A9W4J4</accession>